<sequence length="197" mass="21699">MPGNLFCVCIPTADHERQLQCGVVSVPPPDMFSGAGTLTLEAGRPAAAVPARLRRPPPPVPVTVRSKGVAPIPGEALPMEKPEPVINVSIFCSTLCFRLVPALPTRWHRRDVNLEYLLHPVSVHPVVPYNILPFRYGGESTRILELGNSDFPLSVEDKTVRISRGYLSGIKRFLHLLAIKIGQPVEDWLSQHDTADF</sequence>
<gene>
    <name evidence="1" type="ORF">TPSB3V08_LOCUS11812</name>
</gene>
<reference evidence="1" key="1">
    <citation type="submission" date="2020-11" db="EMBL/GenBank/DDBJ databases">
        <authorList>
            <person name="Tran Van P."/>
        </authorList>
    </citation>
    <scope>NUCLEOTIDE SEQUENCE</scope>
</reference>
<dbReference type="AlphaFoldDB" id="A0A7R9DMI4"/>
<organism evidence="1">
    <name type="scientific">Timema poppense</name>
    <name type="common">Walking stick</name>
    <dbReference type="NCBI Taxonomy" id="170557"/>
    <lineage>
        <taxon>Eukaryota</taxon>
        <taxon>Metazoa</taxon>
        <taxon>Ecdysozoa</taxon>
        <taxon>Arthropoda</taxon>
        <taxon>Hexapoda</taxon>
        <taxon>Insecta</taxon>
        <taxon>Pterygota</taxon>
        <taxon>Neoptera</taxon>
        <taxon>Polyneoptera</taxon>
        <taxon>Phasmatodea</taxon>
        <taxon>Timematodea</taxon>
        <taxon>Timematoidea</taxon>
        <taxon>Timematidae</taxon>
        <taxon>Timema</taxon>
    </lineage>
</organism>
<dbReference type="EMBL" id="OD013874">
    <property type="protein sequence ID" value="CAD7417488.1"/>
    <property type="molecule type" value="Genomic_DNA"/>
</dbReference>
<evidence type="ECO:0000313" key="1">
    <source>
        <dbReference type="EMBL" id="CAD7417488.1"/>
    </source>
</evidence>
<name>A0A7R9DMI4_TIMPO</name>
<accession>A0A7R9DMI4</accession>
<protein>
    <submittedName>
        <fullName evidence="1">Uncharacterized protein</fullName>
    </submittedName>
</protein>
<proteinExistence type="predicted"/>